<feature type="region of interest" description="Disordered" evidence="1">
    <location>
        <begin position="97"/>
        <end position="176"/>
    </location>
</feature>
<gene>
    <name evidence="2" type="ORF">D9619_009878</name>
</gene>
<feature type="compositionally biased region" description="Polar residues" evidence="1">
    <location>
        <begin position="167"/>
        <end position="176"/>
    </location>
</feature>
<dbReference type="AlphaFoldDB" id="A0A8H5F6P7"/>
<feature type="region of interest" description="Disordered" evidence="1">
    <location>
        <begin position="56"/>
        <end position="76"/>
    </location>
</feature>
<accession>A0A8H5F6P7</accession>
<proteinExistence type="predicted"/>
<evidence type="ECO:0000313" key="2">
    <source>
        <dbReference type="EMBL" id="KAF5325527.1"/>
    </source>
</evidence>
<sequence length="221" mass="24925">MGTQFNTFLVLPSTLVPTSWVVKYKKINARLEQAAARLAYSDFEPGSDLLKIVDPRVPSETTDRRVSGSHNNLGMNYRTIEHKSGAERKRKRLGSEEFYGSDGASYVPSDSPDPLPRPPRKKIQRSKSESNKRRSAVPSSRSGYRAPPATKTRIVIDHDDNQRRITDNTTSTSAVSQYTPDQQFQIELGEIQRDIQVEQDKALEIAQKREVIMMLFGSKNA</sequence>
<protein>
    <submittedName>
        <fullName evidence="2">Uncharacterized protein</fullName>
    </submittedName>
</protein>
<name>A0A8H5F6P7_9AGAR</name>
<reference evidence="2 3" key="1">
    <citation type="journal article" date="2020" name="ISME J.">
        <title>Uncovering the hidden diversity of litter-decomposition mechanisms in mushroom-forming fungi.</title>
        <authorList>
            <person name="Floudas D."/>
            <person name="Bentzer J."/>
            <person name="Ahren D."/>
            <person name="Johansson T."/>
            <person name="Persson P."/>
            <person name="Tunlid A."/>
        </authorList>
    </citation>
    <scope>NUCLEOTIDE SEQUENCE [LARGE SCALE GENOMIC DNA]</scope>
    <source>
        <strain evidence="2 3">CBS 101986</strain>
    </source>
</reference>
<keyword evidence="3" id="KW-1185">Reference proteome</keyword>
<organism evidence="2 3">
    <name type="scientific">Psilocybe cf. subviscida</name>
    <dbReference type="NCBI Taxonomy" id="2480587"/>
    <lineage>
        <taxon>Eukaryota</taxon>
        <taxon>Fungi</taxon>
        <taxon>Dikarya</taxon>
        <taxon>Basidiomycota</taxon>
        <taxon>Agaricomycotina</taxon>
        <taxon>Agaricomycetes</taxon>
        <taxon>Agaricomycetidae</taxon>
        <taxon>Agaricales</taxon>
        <taxon>Agaricineae</taxon>
        <taxon>Strophariaceae</taxon>
        <taxon>Psilocybe</taxon>
    </lineage>
</organism>
<dbReference type="EMBL" id="JAACJJ010000015">
    <property type="protein sequence ID" value="KAF5325527.1"/>
    <property type="molecule type" value="Genomic_DNA"/>
</dbReference>
<evidence type="ECO:0000256" key="1">
    <source>
        <dbReference type="SAM" id="MobiDB-lite"/>
    </source>
</evidence>
<dbReference type="Proteomes" id="UP000567179">
    <property type="component" value="Unassembled WGS sequence"/>
</dbReference>
<feature type="compositionally biased region" description="Basic and acidic residues" evidence="1">
    <location>
        <begin position="154"/>
        <end position="166"/>
    </location>
</feature>
<evidence type="ECO:0000313" key="3">
    <source>
        <dbReference type="Proteomes" id="UP000567179"/>
    </source>
</evidence>
<comment type="caution">
    <text evidence="2">The sequence shown here is derived from an EMBL/GenBank/DDBJ whole genome shotgun (WGS) entry which is preliminary data.</text>
</comment>